<keyword evidence="2" id="KW-1185">Reference proteome</keyword>
<comment type="caution">
    <text evidence="1">The sequence shown here is derived from an EMBL/GenBank/DDBJ whole genome shotgun (WGS) entry which is preliminary data.</text>
</comment>
<dbReference type="Proteomes" id="UP001152523">
    <property type="component" value="Unassembled WGS sequence"/>
</dbReference>
<sequence>MRPYWNLPPENYFRRSGPEWFLNLLNGMDSLTRARILFIFWRAWHLRNDVVHGKGDAKVSASVEFLRSYWESWIQIQYVSQNGKGKFEFPSAHLDPAAVADAPSWGLPPQGWAKLNSDASFDPVTGETTVGYIIRNCRGEVLLTGWCKLPIWPYVLKQRKPRFWPV</sequence>
<evidence type="ECO:0000313" key="1">
    <source>
        <dbReference type="EMBL" id="CAH9104394.1"/>
    </source>
</evidence>
<accession>A0AAV0DLU8</accession>
<dbReference type="AlphaFoldDB" id="A0AAV0DLU8"/>
<evidence type="ECO:0000313" key="2">
    <source>
        <dbReference type="Proteomes" id="UP001152523"/>
    </source>
</evidence>
<organism evidence="1 2">
    <name type="scientific">Cuscuta epithymum</name>
    <dbReference type="NCBI Taxonomy" id="186058"/>
    <lineage>
        <taxon>Eukaryota</taxon>
        <taxon>Viridiplantae</taxon>
        <taxon>Streptophyta</taxon>
        <taxon>Embryophyta</taxon>
        <taxon>Tracheophyta</taxon>
        <taxon>Spermatophyta</taxon>
        <taxon>Magnoliopsida</taxon>
        <taxon>eudicotyledons</taxon>
        <taxon>Gunneridae</taxon>
        <taxon>Pentapetalae</taxon>
        <taxon>asterids</taxon>
        <taxon>lamiids</taxon>
        <taxon>Solanales</taxon>
        <taxon>Convolvulaceae</taxon>
        <taxon>Cuscuteae</taxon>
        <taxon>Cuscuta</taxon>
        <taxon>Cuscuta subgen. Cuscuta</taxon>
    </lineage>
</organism>
<dbReference type="EMBL" id="CAMAPF010000127">
    <property type="protein sequence ID" value="CAH9104394.1"/>
    <property type="molecule type" value="Genomic_DNA"/>
</dbReference>
<gene>
    <name evidence="1" type="ORF">CEPIT_LOCUS16784</name>
</gene>
<evidence type="ECO:0008006" key="3">
    <source>
        <dbReference type="Google" id="ProtNLM"/>
    </source>
</evidence>
<proteinExistence type="predicted"/>
<name>A0AAV0DLU8_9ASTE</name>
<reference evidence="1" key="1">
    <citation type="submission" date="2022-07" db="EMBL/GenBank/DDBJ databases">
        <authorList>
            <person name="Macas J."/>
            <person name="Novak P."/>
            <person name="Neumann P."/>
        </authorList>
    </citation>
    <scope>NUCLEOTIDE SEQUENCE</scope>
</reference>
<protein>
    <recommendedName>
        <fullName evidence="3">RNase H type-1 domain-containing protein</fullName>
    </recommendedName>
</protein>